<dbReference type="PROSITE" id="PS50011">
    <property type="entry name" value="PROTEIN_KINASE_DOM"/>
    <property type="match status" value="1"/>
</dbReference>
<dbReference type="RefSeq" id="XP_009527345.1">
    <property type="nucleotide sequence ID" value="XM_009529050.1"/>
</dbReference>
<dbReference type="InterPro" id="IPR011009">
    <property type="entry name" value="Kinase-like_dom_sf"/>
</dbReference>
<reference evidence="2 3" key="1">
    <citation type="journal article" date="2006" name="Science">
        <title>Phytophthora genome sequences uncover evolutionary origins and mechanisms of pathogenesis.</title>
        <authorList>
            <person name="Tyler B.M."/>
            <person name="Tripathy S."/>
            <person name="Zhang X."/>
            <person name="Dehal P."/>
            <person name="Jiang R.H."/>
            <person name="Aerts A."/>
            <person name="Arredondo F.D."/>
            <person name="Baxter L."/>
            <person name="Bensasson D."/>
            <person name="Beynon J.L."/>
            <person name="Chapman J."/>
            <person name="Damasceno C.M."/>
            <person name="Dorrance A.E."/>
            <person name="Dou D."/>
            <person name="Dickerman A.W."/>
            <person name="Dubchak I.L."/>
            <person name="Garbelotto M."/>
            <person name="Gijzen M."/>
            <person name="Gordon S.G."/>
            <person name="Govers F."/>
            <person name="Grunwald N.J."/>
            <person name="Huang W."/>
            <person name="Ivors K.L."/>
            <person name="Jones R.W."/>
            <person name="Kamoun S."/>
            <person name="Krampis K."/>
            <person name="Lamour K.H."/>
            <person name="Lee M.K."/>
            <person name="McDonald W.H."/>
            <person name="Medina M."/>
            <person name="Meijer H.J."/>
            <person name="Nordberg E.K."/>
            <person name="Maclean D.J."/>
            <person name="Ospina-Giraldo M.D."/>
            <person name="Morris P.F."/>
            <person name="Phuntumart V."/>
            <person name="Putnam N.H."/>
            <person name="Rash S."/>
            <person name="Rose J.K."/>
            <person name="Sakihama Y."/>
            <person name="Salamov A.A."/>
            <person name="Savidor A."/>
            <person name="Scheuring C.F."/>
            <person name="Smith B.M."/>
            <person name="Sobral B.W."/>
            <person name="Terry A."/>
            <person name="Torto-Alalibo T.A."/>
            <person name="Win J."/>
            <person name="Xu Z."/>
            <person name="Zhang H."/>
            <person name="Grigoriev I.V."/>
            <person name="Rokhsar D.S."/>
            <person name="Boore J.L."/>
        </authorList>
    </citation>
    <scope>NUCLEOTIDE SEQUENCE [LARGE SCALE GENOMIC DNA]</scope>
    <source>
        <strain evidence="2 3">P6497</strain>
    </source>
</reference>
<dbReference type="GO" id="GO:0005524">
    <property type="term" value="F:ATP binding"/>
    <property type="evidence" value="ECO:0007669"/>
    <property type="project" value="InterPro"/>
</dbReference>
<dbReference type="SUPFAM" id="SSF56112">
    <property type="entry name" value="Protein kinase-like (PK-like)"/>
    <property type="match status" value="1"/>
</dbReference>
<evidence type="ECO:0000259" key="1">
    <source>
        <dbReference type="PROSITE" id="PS50011"/>
    </source>
</evidence>
<dbReference type="InParanoid" id="G4ZCS9"/>
<dbReference type="KEGG" id="psoj:PHYSODRAFT_503517"/>
<dbReference type="GO" id="GO:0004674">
    <property type="term" value="F:protein serine/threonine kinase activity"/>
    <property type="evidence" value="ECO:0007669"/>
    <property type="project" value="TreeGrafter"/>
</dbReference>
<dbReference type="OMA" id="TTRFHEF"/>
<evidence type="ECO:0000313" key="2">
    <source>
        <dbReference type="EMBL" id="EGZ18287.1"/>
    </source>
</evidence>
<dbReference type="GeneID" id="20658236"/>
<feature type="domain" description="Protein kinase" evidence="1">
    <location>
        <begin position="168"/>
        <end position="418"/>
    </location>
</feature>
<dbReference type="Proteomes" id="UP000002640">
    <property type="component" value="Unassembled WGS sequence"/>
</dbReference>
<dbReference type="Gene3D" id="1.10.510.10">
    <property type="entry name" value="Transferase(Phosphotransferase) domain 1"/>
    <property type="match status" value="1"/>
</dbReference>
<proteinExistence type="predicted"/>
<dbReference type="PANTHER" id="PTHR44329:SF214">
    <property type="entry name" value="PROTEIN KINASE DOMAIN-CONTAINING PROTEIN"/>
    <property type="match status" value="1"/>
</dbReference>
<sequence>MLLDESGSATSTQTRAGLQGITTRFHEFLVQHTKQTSVVRLASTRTILGLLRGFHNEIDEVITPLAPAQSISILTNWRERWDDAVLEVENRLKNSWESNSSDLSRELPDTTSQTGALLLLNSESLRHKARYSAQSQELLEAASKRIARMSGAPIPEIPEWFVPRHEVQRQAKPFASGSFGQVYRGVWRGSKVVIKCVTVSSPREKKAFLREARIWHRARHPHIVNFFGACYDCQPCFFICEEAAKGNLVDYLDKKKADGRTLTWKKLLEAALGLEYLHQNGIVHGDLKCNQILVSGEGVAKLTDFGFSFVSSGSKPTGSGGAIRWRAPECLGCNSQIPTFESDVYSFGMCVVEALTYDVPWGVYLPDAAVMDHLRHRQFIPRPQQFTSDVEWSFVLALCAFEPSKRMDLTDAIKHLQVFA</sequence>
<organism evidence="2 3">
    <name type="scientific">Phytophthora sojae (strain P6497)</name>
    <name type="common">Soybean stem and root rot agent</name>
    <name type="synonym">Phytophthora megasperma f. sp. glycines</name>
    <dbReference type="NCBI Taxonomy" id="1094619"/>
    <lineage>
        <taxon>Eukaryota</taxon>
        <taxon>Sar</taxon>
        <taxon>Stramenopiles</taxon>
        <taxon>Oomycota</taxon>
        <taxon>Peronosporomycetes</taxon>
        <taxon>Peronosporales</taxon>
        <taxon>Peronosporaceae</taxon>
        <taxon>Phytophthora</taxon>
    </lineage>
</organism>
<dbReference type="Pfam" id="PF07714">
    <property type="entry name" value="PK_Tyr_Ser-Thr"/>
    <property type="match status" value="1"/>
</dbReference>
<keyword evidence="3" id="KW-1185">Reference proteome</keyword>
<dbReference type="EMBL" id="JH159154">
    <property type="protein sequence ID" value="EGZ18287.1"/>
    <property type="molecule type" value="Genomic_DNA"/>
</dbReference>
<name>G4ZCS9_PHYSP</name>
<protein>
    <recommendedName>
        <fullName evidence="1">Protein kinase domain-containing protein</fullName>
    </recommendedName>
</protein>
<feature type="non-terminal residue" evidence="2">
    <location>
        <position position="420"/>
    </location>
</feature>
<accession>G4ZCS9</accession>
<dbReference type="InterPro" id="IPR001245">
    <property type="entry name" value="Ser-Thr/Tyr_kinase_cat_dom"/>
</dbReference>
<dbReference type="InterPro" id="IPR051681">
    <property type="entry name" value="Ser/Thr_Kinases-Pseudokinases"/>
</dbReference>
<evidence type="ECO:0000313" key="3">
    <source>
        <dbReference type="Proteomes" id="UP000002640"/>
    </source>
</evidence>
<gene>
    <name evidence="2" type="ORF">PHYSODRAFT_503517</name>
</gene>
<dbReference type="AlphaFoldDB" id="G4ZCS9"/>
<dbReference type="InterPro" id="IPR000719">
    <property type="entry name" value="Prot_kinase_dom"/>
</dbReference>
<dbReference type="PANTHER" id="PTHR44329">
    <property type="entry name" value="SERINE/THREONINE-PROTEIN KINASE TNNI3K-RELATED"/>
    <property type="match status" value="1"/>
</dbReference>
<dbReference type="STRING" id="1094619.G4ZCS9"/>